<protein>
    <submittedName>
        <fullName evidence="3">Uncharacterized protein</fullName>
    </submittedName>
</protein>
<reference evidence="3" key="1">
    <citation type="submission" date="2024-07" db="EMBL/GenBank/DDBJ databases">
        <title>Complete genome sequence of Verrucomicrobiaceae bacterium NT6N.</title>
        <authorList>
            <person name="Huang C."/>
            <person name="Takami H."/>
            <person name="Hamasaki K."/>
        </authorList>
    </citation>
    <scope>NUCLEOTIDE SEQUENCE</scope>
    <source>
        <strain evidence="3">NT6N</strain>
    </source>
</reference>
<feature type="transmembrane region" description="Helical" evidence="2">
    <location>
        <begin position="9"/>
        <end position="28"/>
    </location>
</feature>
<feature type="compositionally biased region" description="Low complexity" evidence="1">
    <location>
        <begin position="300"/>
        <end position="311"/>
    </location>
</feature>
<accession>A0AAT9FIY5</accession>
<evidence type="ECO:0000313" key="3">
    <source>
        <dbReference type="EMBL" id="BDS05928.1"/>
    </source>
</evidence>
<dbReference type="EMBL" id="AP026866">
    <property type="protein sequence ID" value="BDS05928.1"/>
    <property type="molecule type" value="Genomic_DNA"/>
</dbReference>
<dbReference type="KEGG" id="osu:NT6N_09680"/>
<keyword evidence="2" id="KW-0812">Transmembrane</keyword>
<proteinExistence type="predicted"/>
<dbReference type="NCBIfam" id="NF038287">
    <property type="entry name" value="Amuc_1100_fam"/>
    <property type="match status" value="1"/>
</dbReference>
<dbReference type="AlphaFoldDB" id="A0AAT9FIY5"/>
<feature type="compositionally biased region" description="Low complexity" evidence="1">
    <location>
        <begin position="263"/>
        <end position="279"/>
    </location>
</feature>
<name>A0AAT9FIY5_9BACT</name>
<gene>
    <name evidence="3" type="ORF">NT6N_09680</name>
</gene>
<feature type="compositionally biased region" description="Acidic residues" evidence="1">
    <location>
        <begin position="284"/>
        <end position="294"/>
    </location>
</feature>
<sequence length="354" mass="38590">MSWIQENKFVAGLIGVTAVVGGGILFFGSSQGGAYDEKMEKYEQLKGQYASLEKSKPYPNTANRRAREEGVAKYRNTIEDVRETLDSYRPEELTKLSPEQFNDERVKVTNSLRKAFEEAETTLPENCDFGFERYSSATAKSAATPELKYQLDATEWLLGQLAALKPAAILNINRTTLPVETGAVAPPPTTRKGRPNRNNKAAQDDGEKPYQLMPMELSFTADESAVRDFLKEMVNSKEYYYAIRAVRVRNEKQTAPTEKDANFPAPVGAGPGAAPDPFGGFPGLEDDTTSEGEGEGAATPDDGGAVVPAPAAEVKPGERILKQVLGSEKLHVHIVFDVVLLKPSAEKAEADAQQ</sequence>
<feature type="region of interest" description="Disordered" evidence="1">
    <location>
        <begin position="251"/>
        <end position="311"/>
    </location>
</feature>
<evidence type="ECO:0000256" key="1">
    <source>
        <dbReference type="SAM" id="MobiDB-lite"/>
    </source>
</evidence>
<keyword evidence="2" id="KW-0472">Membrane</keyword>
<dbReference type="InterPro" id="IPR048049">
    <property type="entry name" value="Amuc_1100-like"/>
</dbReference>
<feature type="compositionally biased region" description="Basic and acidic residues" evidence="1">
    <location>
        <begin position="251"/>
        <end position="261"/>
    </location>
</feature>
<organism evidence="3">
    <name type="scientific">Oceaniferula spumae</name>
    <dbReference type="NCBI Taxonomy" id="2979115"/>
    <lineage>
        <taxon>Bacteria</taxon>
        <taxon>Pseudomonadati</taxon>
        <taxon>Verrucomicrobiota</taxon>
        <taxon>Verrucomicrobiia</taxon>
        <taxon>Verrucomicrobiales</taxon>
        <taxon>Verrucomicrobiaceae</taxon>
        <taxon>Oceaniferula</taxon>
    </lineage>
</organism>
<feature type="region of interest" description="Disordered" evidence="1">
    <location>
        <begin position="181"/>
        <end position="210"/>
    </location>
</feature>
<keyword evidence="2" id="KW-1133">Transmembrane helix</keyword>
<evidence type="ECO:0000256" key="2">
    <source>
        <dbReference type="SAM" id="Phobius"/>
    </source>
</evidence>